<reference evidence="4 5" key="1">
    <citation type="journal article" date="2007" name="Science">
        <title>Sea anemone genome reveals ancestral eumetazoan gene repertoire and genomic organization.</title>
        <authorList>
            <person name="Putnam N.H."/>
            <person name="Srivastava M."/>
            <person name="Hellsten U."/>
            <person name="Dirks B."/>
            <person name="Chapman J."/>
            <person name="Salamov A."/>
            <person name="Terry A."/>
            <person name="Shapiro H."/>
            <person name="Lindquist E."/>
            <person name="Kapitonov V.V."/>
            <person name="Jurka J."/>
            <person name="Genikhovich G."/>
            <person name="Grigoriev I.V."/>
            <person name="Lucas S.M."/>
            <person name="Steele R.E."/>
            <person name="Finnerty J.R."/>
            <person name="Technau U."/>
            <person name="Martindale M.Q."/>
            <person name="Rokhsar D.S."/>
        </authorList>
    </citation>
    <scope>NUCLEOTIDE SEQUENCE [LARGE SCALE GENOMIC DNA]</scope>
    <source>
        <strain evidence="5">CH2 X CH6</strain>
    </source>
</reference>
<keyword evidence="1" id="KW-0175">Coiled coil</keyword>
<feature type="coiled-coil region" evidence="1">
    <location>
        <begin position="476"/>
        <end position="503"/>
    </location>
</feature>
<feature type="domain" description="Thiopeptide-type bacteriocin biosynthesis" evidence="3">
    <location>
        <begin position="302"/>
        <end position="569"/>
    </location>
</feature>
<name>A7TC26_NEMVE</name>
<evidence type="ECO:0000256" key="1">
    <source>
        <dbReference type="SAM" id="Coils"/>
    </source>
</evidence>
<evidence type="ECO:0008006" key="6">
    <source>
        <dbReference type="Google" id="ProtNLM"/>
    </source>
</evidence>
<organism evidence="4 5">
    <name type="scientific">Nematostella vectensis</name>
    <name type="common">Starlet sea anemone</name>
    <dbReference type="NCBI Taxonomy" id="45351"/>
    <lineage>
        <taxon>Eukaryota</taxon>
        <taxon>Metazoa</taxon>
        <taxon>Cnidaria</taxon>
        <taxon>Anthozoa</taxon>
        <taxon>Hexacorallia</taxon>
        <taxon>Actiniaria</taxon>
        <taxon>Edwardsiidae</taxon>
        <taxon>Nematostella</taxon>
    </lineage>
</organism>
<dbReference type="InParanoid" id="A7TC26"/>
<dbReference type="InterPro" id="IPR006827">
    <property type="entry name" value="Lant_deHydtase_N"/>
</dbReference>
<sequence>MPLLQVLDVENGVGYPNKDTVGVNYLIDGMVIGNAQQDYEIKWTLLQKRLFELLLKSYKNDAKSIIISEEDFKDVDFTNANLPHSFAIKFNVLNAETEKIQLDAIAGATANLLIGRFGHGNAAIAEIINEITEHEELQANDSILAEIVHLPESRIGNILSRPEMRNYEMAYLAKSNKENQFQIKISDLYVSVRNGNIILRSKALNKQIIPRLVDGDNELLINSEEEIAILSFIDTIKNRSSINLEEFLFNTNQALIKDTAGNGYTNECVAILLNDSTKFPKINFDDKKEIAISRQFLPGSEWLYFKIYCGVKTSDYILTEVILPVIENFIEKGTIKKWFYLRYVDTDYHLRFRLHLTNPNEFDGVMNEINTALSSLHDNGLIAKVQLDTYNREIERYGADKIEATEELFFIDSMFCANFINYLDPEIGISIKWQIALRGTDQYLDDFGLDLEQKAAFTEKVAENFFFENKGDTFLRKQLNEKYRKMRSEVEDLMLLEKDAEREIAPLLELLSERSYANKTIAASLNVQYEDKEFHNLVFSYIHMMHNRIFNAKQRHNEFIIYELLSRHYKSFIARKKYEKIPV</sequence>
<dbReference type="Pfam" id="PF04738">
    <property type="entry name" value="Lant_dehydr_N"/>
    <property type="match status" value="1"/>
</dbReference>
<dbReference type="InterPro" id="IPR023809">
    <property type="entry name" value="Thiopep_bacteriocin_synth_dom"/>
</dbReference>
<protein>
    <recommendedName>
        <fullName evidence="6">Thiopeptide-type bacteriocin biosynthesis domain-containing protein</fullName>
    </recommendedName>
</protein>
<dbReference type="Proteomes" id="UP000001593">
    <property type="component" value="Unassembled WGS sequence"/>
</dbReference>
<dbReference type="AlphaFoldDB" id="A7TC26"/>
<evidence type="ECO:0000259" key="3">
    <source>
        <dbReference type="Pfam" id="PF14028"/>
    </source>
</evidence>
<dbReference type="Pfam" id="PF14028">
    <property type="entry name" value="Lant_dehydr_C"/>
    <property type="match status" value="1"/>
</dbReference>
<accession>A7TC26</accession>
<feature type="domain" description="Lantibiotic dehydratase N-terminal" evidence="2">
    <location>
        <begin position="1"/>
        <end position="238"/>
    </location>
</feature>
<evidence type="ECO:0000313" key="5">
    <source>
        <dbReference type="Proteomes" id="UP000001593"/>
    </source>
</evidence>
<dbReference type="HOGENOM" id="CLU_467951_0_0_1"/>
<evidence type="ECO:0000313" key="4">
    <source>
        <dbReference type="EMBL" id="EDO26417.1"/>
    </source>
</evidence>
<dbReference type="EMBL" id="DS475940">
    <property type="protein sequence ID" value="EDO26417.1"/>
    <property type="molecule type" value="Genomic_DNA"/>
</dbReference>
<keyword evidence="5" id="KW-1185">Reference proteome</keyword>
<proteinExistence type="predicted"/>
<evidence type="ECO:0000259" key="2">
    <source>
        <dbReference type="Pfam" id="PF04738"/>
    </source>
</evidence>
<gene>
    <name evidence="4" type="ORF">NEMVEDRAFT_v1g225053</name>
</gene>
<dbReference type="NCBIfam" id="TIGR03891">
    <property type="entry name" value="thiopep_ocin"/>
    <property type="match status" value="1"/>
</dbReference>